<reference evidence="1" key="1">
    <citation type="journal article" date="2021" name="Proc. Natl. Acad. Sci. U.S.A.">
        <title>A Catalog of Tens of Thousands of Viruses from Human Metagenomes Reveals Hidden Associations with Chronic Diseases.</title>
        <authorList>
            <person name="Tisza M.J."/>
            <person name="Buck C.B."/>
        </authorList>
    </citation>
    <scope>NUCLEOTIDE SEQUENCE</scope>
    <source>
        <strain evidence="1">CtZd434</strain>
    </source>
</reference>
<evidence type="ECO:0000313" key="1">
    <source>
        <dbReference type="EMBL" id="DAF93895.1"/>
    </source>
</evidence>
<name>A0A8S5UHD7_9CAUD</name>
<accession>A0A8S5UHD7</accession>
<protein>
    <submittedName>
        <fullName evidence="1">Uncharacterized protein</fullName>
    </submittedName>
</protein>
<sequence length="73" mass="9048">MKKIKTYSEQFNYYYEIEDVVYCKDPKQQRLYLKHGAKLADVFYSGDDDKVVFVFWRRDTYDLYKKWKARTLV</sequence>
<proteinExistence type="predicted"/>
<dbReference type="EMBL" id="BK016088">
    <property type="protein sequence ID" value="DAF93895.1"/>
    <property type="molecule type" value="Genomic_DNA"/>
</dbReference>
<organism evidence="1">
    <name type="scientific">Siphoviridae sp. ctZd434</name>
    <dbReference type="NCBI Taxonomy" id="2825559"/>
    <lineage>
        <taxon>Viruses</taxon>
        <taxon>Duplodnaviria</taxon>
        <taxon>Heunggongvirae</taxon>
        <taxon>Uroviricota</taxon>
        <taxon>Caudoviricetes</taxon>
    </lineage>
</organism>